<accession>A0A816MVM1</accession>
<gene>
    <name evidence="1" type="ORF">DARMORV10_C07P45510.1</name>
</gene>
<name>A0A816MVM1_BRANA</name>
<evidence type="ECO:0000313" key="1">
    <source>
        <dbReference type="EMBL" id="CAF2018381.1"/>
    </source>
</evidence>
<sequence length="76" mass="8655">CGHRNRHGFSCRSKRKLDRSNNDLIDFNPNSWLYISILIHGFNRGRGELRLGRVSGELTSGECDEIDGNAADDKHR</sequence>
<organism evidence="1">
    <name type="scientific">Brassica napus</name>
    <name type="common">Rape</name>
    <dbReference type="NCBI Taxonomy" id="3708"/>
    <lineage>
        <taxon>Eukaryota</taxon>
        <taxon>Viridiplantae</taxon>
        <taxon>Streptophyta</taxon>
        <taxon>Embryophyta</taxon>
        <taxon>Tracheophyta</taxon>
        <taxon>Spermatophyta</taxon>
        <taxon>Magnoliopsida</taxon>
        <taxon>eudicotyledons</taxon>
        <taxon>Gunneridae</taxon>
        <taxon>Pentapetalae</taxon>
        <taxon>rosids</taxon>
        <taxon>malvids</taxon>
        <taxon>Brassicales</taxon>
        <taxon>Brassicaceae</taxon>
        <taxon>Brassiceae</taxon>
        <taxon>Brassica</taxon>
    </lineage>
</organism>
<dbReference type="AlphaFoldDB" id="A0A816MVM1"/>
<dbReference type="EMBL" id="HG994371">
    <property type="protein sequence ID" value="CAF2018381.1"/>
    <property type="molecule type" value="Genomic_DNA"/>
</dbReference>
<dbReference type="Proteomes" id="UP001295469">
    <property type="component" value="Chromosome C07"/>
</dbReference>
<proteinExistence type="predicted"/>
<reference evidence="1" key="1">
    <citation type="submission" date="2021-01" db="EMBL/GenBank/DDBJ databases">
        <authorList>
            <consortium name="Genoscope - CEA"/>
            <person name="William W."/>
        </authorList>
    </citation>
    <scope>NUCLEOTIDE SEQUENCE</scope>
</reference>
<feature type="non-terminal residue" evidence="1">
    <location>
        <position position="76"/>
    </location>
</feature>
<protein>
    <submittedName>
        <fullName evidence="1">(rape) hypothetical protein</fullName>
    </submittedName>
</protein>